<dbReference type="eggNOG" id="ENOG5032SJ8">
    <property type="taxonomic scope" value="Bacteria"/>
</dbReference>
<evidence type="ECO:0000313" key="3">
    <source>
        <dbReference type="Proteomes" id="UP000013520"/>
    </source>
</evidence>
<dbReference type="HOGENOM" id="CLU_124880_0_0_9"/>
<gene>
    <name evidence="2" type="ORF">Desgi_1878</name>
</gene>
<sequence>MRWQGFKVHVVAISMLVALAAFLGAQWLYTSLNFQQPLMKELDNNQMITDYQIKDDANVLTIKITLRDTNDLMHTYHQINDQVQAIMGERSYAIELVDRRNDRLNEVYNQGQFAIHEAIAMGNFTAMADSLNKYARGAGLGSKVYIDSDYIYWQMKDGDYYLHAVFERGKRPGSVSLGTGSERGVSGA</sequence>
<organism evidence="2 3">
    <name type="scientific">Desulfoscipio gibsoniae DSM 7213</name>
    <dbReference type="NCBI Taxonomy" id="767817"/>
    <lineage>
        <taxon>Bacteria</taxon>
        <taxon>Bacillati</taxon>
        <taxon>Bacillota</taxon>
        <taxon>Clostridia</taxon>
        <taxon>Eubacteriales</taxon>
        <taxon>Desulfallaceae</taxon>
        <taxon>Desulfoscipio</taxon>
    </lineage>
</organism>
<protein>
    <submittedName>
        <fullName evidence="2">Uncharacterized protein</fullName>
    </submittedName>
</protein>
<dbReference type="EMBL" id="CP003273">
    <property type="protein sequence ID" value="AGL01326.1"/>
    <property type="molecule type" value="Genomic_DNA"/>
</dbReference>
<evidence type="ECO:0000313" key="2">
    <source>
        <dbReference type="EMBL" id="AGL01326.1"/>
    </source>
</evidence>
<keyword evidence="1" id="KW-0812">Transmembrane</keyword>
<name>R4KNW9_9FIRM</name>
<dbReference type="OrthoDB" id="1722928at2"/>
<dbReference type="RefSeq" id="WP_006522506.1">
    <property type="nucleotide sequence ID" value="NC_021184.1"/>
</dbReference>
<proteinExistence type="predicted"/>
<reference evidence="2 3" key="1">
    <citation type="submission" date="2012-01" db="EMBL/GenBank/DDBJ databases">
        <title>Complete sequence of Desulfotomaculum gibsoniae DSM 7213.</title>
        <authorList>
            <consortium name="US DOE Joint Genome Institute"/>
            <person name="Lucas S."/>
            <person name="Han J."/>
            <person name="Lapidus A."/>
            <person name="Cheng J.-F."/>
            <person name="Goodwin L."/>
            <person name="Pitluck S."/>
            <person name="Peters L."/>
            <person name="Ovchinnikova G."/>
            <person name="Teshima H."/>
            <person name="Detter J.C."/>
            <person name="Han C."/>
            <person name="Tapia R."/>
            <person name="Land M."/>
            <person name="Hauser L."/>
            <person name="Kyrpides N."/>
            <person name="Ivanova N."/>
            <person name="Pagani I."/>
            <person name="Parshina S."/>
            <person name="Plugge C."/>
            <person name="Muyzer G."/>
            <person name="Kuever J."/>
            <person name="Ivanova A."/>
            <person name="Nazina T."/>
            <person name="Klenk H.-P."/>
            <person name="Brambilla E."/>
            <person name="Spring S."/>
            <person name="Stams A.F."/>
            <person name="Woyke T."/>
        </authorList>
    </citation>
    <scope>NUCLEOTIDE SEQUENCE [LARGE SCALE GENOMIC DNA]</scope>
    <source>
        <strain evidence="2 3">DSM 7213</strain>
    </source>
</reference>
<keyword evidence="3" id="KW-1185">Reference proteome</keyword>
<dbReference type="AlphaFoldDB" id="R4KNW9"/>
<dbReference type="Proteomes" id="UP000013520">
    <property type="component" value="Chromosome"/>
</dbReference>
<dbReference type="KEGG" id="dgi:Desgi_1878"/>
<dbReference type="STRING" id="767817.Desgi_1878"/>
<feature type="transmembrane region" description="Helical" evidence="1">
    <location>
        <begin position="6"/>
        <end position="29"/>
    </location>
</feature>
<keyword evidence="1" id="KW-0472">Membrane</keyword>
<keyword evidence="1" id="KW-1133">Transmembrane helix</keyword>
<accession>R4KNW9</accession>
<evidence type="ECO:0000256" key="1">
    <source>
        <dbReference type="SAM" id="Phobius"/>
    </source>
</evidence>